<evidence type="ECO:0000256" key="6">
    <source>
        <dbReference type="ARBA" id="ARBA00022840"/>
    </source>
</evidence>
<keyword evidence="12" id="KW-1185">Reference proteome</keyword>
<evidence type="ECO:0000256" key="8">
    <source>
        <dbReference type="ARBA" id="ARBA00023065"/>
    </source>
</evidence>
<dbReference type="PANTHER" id="PTHR42771:SF3">
    <property type="entry name" value="PETROBACTIN IMPORT ATP-BINDING PROTEIN YCLP"/>
    <property type="match status" value="1"/>
</dbReference>
<reference evidence="11 12" key="1">
    <citation type="journal article" date="2013" name="Antonie Van Leeuwenhoek">
        <title>Paracoccus zhejiangensis sp. nov., isolated from activated sludge in wastewater-treatment system.</title>
        <authorList>
            <person name="Wu Z.G."/>
            <person name="Zhang D.F."/>
            <person name="Liu Y.L."/>
            <person name="Wang F."/>
            <person name="Jiang X."/>
            <person name="Li C."/>
            <person name="Li S.P."/>
            <person name="Hong Q."/>
            <person name="Li W.J."/>
        </authorList>
    </citation>
    <scope>NUCLEOTIDE SEQUENCE [LARGE SCALE GENOMIC DNA]</scope>
    <source>
        <strain evidence="11 12">J6</strain>
    </source>
</reference>
<evidence type="ECO:0000256" key="7">
    <source>
        <dbReference type="ARBA" id="ARBA00023004"/>
    </source>
</evidence>
<dbReference type="GO" id="GO:0005886">
    <property type="term" value="C:plasma membrane"/>
    <property type="evidence" value="ECO:0007669"/>
    <property type="project" value="UniProtKB-SubCell"/>
</dbReference>
<keyword evidence="3" id="KW-1003">Cell membrane</keyword>
<evidence type="ECO:0000256" key="9">
    <source>
        <dbReference type="ARBA" id="ARBA00023136"/>
    </source>
</evidence>
<evidence type="ECO:0000259" key="10">
    <source>
        <dbReference type="PROSITE" id="PS50893"/>
    </source>
</evidence>
<comment type="subcellular location">
    <subcellularLocation>
        <location evidence="1">Cell membrane</location>
        <topology evidence="1">Peripheral membrane protein</topology>
    </subcellularLocation>
</comment>
<dbReference type="RefSeq" id="WP_101752658.1">
    <property type="nucleotide sequence ID" value="NZ_CP025430.1"/>
</dbReference>
<dbReference type="InterPro" id="IPR051535">
    <property type="entry name" value="Siderophore_ABC-ATPase"/>
</dbReference>
<evidence type="ECO:0000256" key="5">
    <source>
        <dbReference type="ARBA" id="ARBA00022741"/>
    </source>
</evidence>
<keyword evidence="8" id="KW-0406">Ion transport</keyword>
<organism evidence="11 12">
    <name type="scientific">Paracoccus zhejiangensis</name>
    <dbReference type="NCBI Taxonomy" id="1077935"/>
    <lineage>
        <taxon>Bacteria</taxon>
        <taxon>Pseudomonadati</taxon>
        <taxon>Pseudomonadota</taxon>
        <taxon>Alphaproteobacteria</taxon>
        <taxon>Rhodobacterales</taxon>
        <taxon>Paracoccaceae</taxon>
        <taxon>Paracoccus</taxon>
    </lineage>
</organism>
<keyword evidence="9" id="KW-0472">Membrane</keyword>
<dbReference type="InterPro" id="IPR003593">
    <property type="entry name" value="AAA+_ATPase"/>
</dbReference>
<dbReference type="InterPro" id="IPR027417">
    <property type="entry name" value="P-loop_NTPase"/>
</dbReference>
<dbReference type="PROSITE" id="PS50893">
    <property type="entry name" value="ABC_TRANSPORTER_2"/>
    <property type="match status" value="1"/>
</dbReference>
<evidence type="ECO:0000256" key="3">
    <source>
        <dbReference type="ARBA" id="ARBA00022475"/>
    </source>
</evidence>
<evidence type="ECO:0000256" key="2">
    <source>
        <dbReference type="ARBA" id="ARBA00022448"/>
    </source>
</evidence>
<dbReference type="AlphaFoldDB" id="A0A2H5EZA2"/>
<dbReference type="GO" id="GO:0016887">
    <property type="term" value="F:ATP hydrolysis activity"/>
    <property type="evidence" value="ECO:0007669"/>
    <property type="project" value="InterPro"/>
</dbReference>
<keyword evidence="4" id="KW-0410">Iron transport</keyword>
<name>A0A2H5EZA2_9RHOB</name>
<evidence type="ECO:0000256" key="1">
    <source>
        <dbReference type="ARBA" id="ARBA00004202"/>
    </source>
</evidence>
<keyword evidence="6 11" id="KW-0067">ATP-binding</keyword>
<dbReference type="GO" id="GO:0006826">
    <property type="term" value="P:iron ion transport"/>
    <property type="evidence" value="ECO:0007669"/>
    <property type="project" value="UniProtKB-KW"/>
</dbReference>
<dbReference type="Gene3D" id="3.40.50.300">
    <property type="entry name" value="P-loop containing nucleotide triphosphate hydrolases"/>
    <property type="match status" value="1"/>
</dbReference>
<dbReference type="SUPFAM" id="SSF52540">
    <property type="entry name" value="P-loop containing nucleoside triphosphate hydrolases"/>
    <property type="match status" value="1"/>
</dbReference>
<keyword evidence="5" id="KW-0547">Nucleotide-binding</keyword>
<keyword evidence="2" id="KW-0813">Transport</keyword>
<dbReference type="OrthoDB" id="9805601at2"/>
<dbReference type="Pfam" id="PF00005">
    <property type="entry name" value="ABC_tran"/>
    <property type="match status" value="1"/>
</dbReference>
<proteinExistence type="predicted"/>
<feature type="domain" description="ABC transporter" evidence="10">
    <location>
        <begin position="2"/>
        <end position="238"/>
    </location>
</feature>
<sequence length="253" mass="27209">MIRIENLDLSLDGAPILQGIDTEIPASGLTAVIGPNGAGKSSLLHCLAGLVRPTQGRVLIDGIDIPAAKPAERARRVALLSQGSPALPRLTVGELVGFGRWPHHQGRPSPEDHRLVQASIDSFDLAPLAHRRLETLSGGQRQRAFVAMAHAQTTPWMLLDEPLAALDPRYARDIMDRLCTLSRPGPEARSIVVVLHDLAMAVRCADWVVSLKGGRLVQSAPRAEALTSRNLSDLFEAEILVDEVQGRPVAVLA</sequence>
<evidence type="ECO:0000313" key="12">
    <source>
        <dbReference type="Proteomes" id="UP000234530"/>
    </source>
</evidence>
<dbReference type="Proteomes" id="UP000234530">
    <property type="component" value="Chromosome"/>
</dbReference>
<protein>
    <submittedName>
        <fullName evidence="11">ABC transporter ATP-binding protein</fullName>
    </submittedName>
</protein>
<dbReference type="CDD" id="cd03214">
    <property type="entry name" value="ABC_Iron-Siderophores_B12_Hemin"/>
    <property type="match status" value="1"/>
</dbReference>
<dbReference type="PANTHER" id="PTHR42771">
    <property type="entry name" value="IRON(3+)-HYDROXAMATE IMPORT ATP-BINDING PROTEIN FHUC"/>
    <property type="match status" value="1"/>
</dbReference>
<dbReference type="KEGG" id="pzh:CX676_11020"/>
<accession>A0A2H5EZA2</accession>
<dbReference type="GO" id="GO:0005524">
    <property type="term" value="F:ATP binding"/>
    <property type="evidence" value="ECO:0007669"/>
    <property type="project" value="UniProtKB-KW"/>
</dbReference>
<dbReference type="SMART" id="SM00382">
    <property type="entry name" value="AAA"/>
    <property type="match status" value="1"/>
</dbReference>
<evidence type="ECO:0000313" key="11">
    <source>
        <dbReference type="EMBL" id="AUH64629.1"/>
    </source>
</evidence>
<dbReference type="InterPro" id="IPR003439">
    <property type="entry name" value="ABC_transporter-like_ATP-bd"/>
</dbReference>
<keyword evidence="7" id="KW-0408">Iron</keyword>
<evidence type="ECO:0000256" key="4">
    <source>
        <dbReference type="ARBA" id="ARBA00022496"/>
    </source>
</evidence>
<gene>
    <name evidence="11" type="ORF">CX676_11020</name>
</gene>
<dbReference type="EMBL" id="CP025430">
    <property type="protein sequence ID" value="AUH64629.1"/>
    <property type="molecule type" value="Genomic_DNA"/>
</dbReference>